<name>A0AAI8VR31_9PEZI</name>
<keyword evidence="3" id="KW-1185">Reference proteome</keyword>
<dbReference type="Proteomes" id="UP001295740">
    <property type="component" value="Unassembled WGS sequence"/>
</dbReference>
<accession>A0AAI8VR31</accession>
<reference evidence="2" key="1">
    <citation type="submission" date="2023-10" db="EMBL/GenBank/DDBJ databases">
        <authorList>
            <person name="Hackl T."/>
        </authorList>
    </citation>
    <scope>NUCLEOTIDE SEQUENCE</scope>
</reference>
<gene>
    <name evidence="2" type="ORF">KHLLAP_LOCUS9526</name>
</gene>
<feature type="compositionally biased region" description="Polar residues" evidence="1">
    <location>
        <begin position="19"/>
        <end position="41"/>
    </location>
</feature>
<comment type="caution">
    <text evidence="2">The sequence shown here is derived from an EMBL/GenBank/DDBJ whole genome shotgun (WGS) entry which is preliminary data.</text>
</comment>
<proteinExistence type="predicted"/>
<protein>
    <submittedName>
        <fullName evidence="2">Uu.00g140840.m01.CDS01</fullName>
    </submittedName>
</protein>
<evidence type="ECO:0000313" key="3">
    <source>
        <dbReference type="Proteomes" id="UP001295740"/>
    </source>
</evidence>
<organism evidence="2 3">
    <name type="scientific">Anthostomella pinea</name>
    <dbReference type="NCBI Taxonomy" id="933095"/>
    <lineage>
        <taxon>Eukaryota</taxon>
        <taxon>Fungi</taxon>
        <taxon>Dikarya</taxon>
        <taxon>Ascomycota</taxon>
        <taxon>Pezizomycotina</taxon>
        <taxon>Sordariomycetes</taxon>
        <taxon>Xylariomycetidae</taxon>
        <taxon>Xylariales</taxon>
        <taxon>Xylariaceae</taxon>
        <taxon>Anthostomella</taxon>
    </lineage>
</organism>
<sequence>MNEPNRNDRFLLEDAPRPGSSTTIDDTAHPQANQATEALSQSKREGKLRKFIAKKLLQAESDNRKPSNNEITTAPPPPPPVHQPLTIRNEIPLAELEVSGTGTPGRTKTLEPPADPPVWIVCRSCNWRTEAVASAVERSPTETSFSCFSCLPRTVRLECGNCGKKVAARRPRSPEQA</sequence>
<feature type="region of interest" description="Disordered" evidence="1">
    <location>
        <begin position="1"/>
        <end position="85"/>
    </location>
</feature>
<dbReference type="EMBL" id="CAUWAG010000012">
    <property type="protein sequence ID" value="CAJ2509058.1"/>
    <property type="molecule type" value="Genomic_DNA"/>
</dbReference>
<evidence type="ECO:0000256" key="1">
    <source>
        <dbReference type="SAM" id="MobiDB-lite"/>
    </source>
</evidence>
<evidence type="ECO:0000313" key="2">
    <source>
        <dbReference type="EMBL" id="CAJ2509058.1"/>
    </source>
</evidence>
<dbReference type="AlphaFoldDB" id="A0AAI8VR31"/>
<feature type="compositionally biased region" description="Basic and acidic residues" evidence="1">
    <location>
        <begin position="1"/>
        <end position="16"/>
    </location>
</feature>